<proteinExistence type="inferred from homology"/>
<keyword evidence="8" id="KW-0663">Pyridoxal phosphate</keyword>
<dbReference type="EMBL" id="JAAFOW010001980">
    <property type="protein sequence ID" value="KAF5258485.1"/>
    <property type="molecule type" value="Genomic_DNA"/>
</dbReference>
<evidence type="ECO:0000256" key="1">
    <source>
        <dbReference type="ARBA" id="ARBA00001933"/>
    </source>
</evidence>
<feature type="transmembrane region" description="Helical" evidence="14">
    <location>
        <begin position="209"/>
        <end position="228"/>
    </location>
</feature>
<dbReference type="InterPro" id="IPR050360">
    <property type="entry name" value="MFS_Sugar_Transporters"/>
</dbReference>
<gene>
    <name evidence="17" type="ORF">FOXYS1_10937</name>
</gene>
<feature type="transmembrane region" description="Helical" evidence="14">
    <location>
        <begin position="396"/>
        <end position="415"/>
    </location>
</feature>
<dbReference type="InterPro" id="IPR001597">
    <property type="entry name" value="ArAA_b-elim_lyase/Thr_aldolase"/>
</dbReference>
<evidence type="ECO:0000313" key="17">
    <source>
        <dbReference type="EMBL" id="KAF5258485.1"/>
    </source>
</evidence>
<evidence type="ECO:0000259" key="15">
    <source>
        <dbReference type="PROSITE" id="PS50048"/>
    </source>
</evidence>
<dbReference type="CDD" id="cd00067">
    <property type="entry name" value="GAL4"/>
    <property type="match status" value="1"/>
</dbReference>
<organism evidence="17 18">
    <name type="scientific">Fusarium oxysporum</name>
    <name type="common">Fusarium vascular wilt</name>
    <dbReference type="NCBI Taxonomy" id="5507"/>
    <lineage>
        <taxon>Eukaryota</taxon>
        <taxon>Fungi</taxon>
        <taxon>Dikarya</taxon>
        <taxon>Ascomycota</taxon>
        <taxon>Pezizomycotina</taxon>
        <taxon>Sordariomycetes</taxon>
        <taxon>Hypocreomycetidae</taxon>
        <taxon>Hypocreales</taxon>
        <taxon>Nectriaceae</taxon>
        <taxon>Fusarium</taxon>
        <taxon>Fusarium oxysporum species complex</taxon>
    </lineage>
</organism>
<evidence type="ECO:0000313" key="18">
    <source>
        <dbReference type="Proteomes" id="UP000558688"/>
    </source>
</evidence>
<feature type="domain" description="Major facilitator superfamily (MFS) profile" evidence="16">
    <location>
        <begin position="48"/>
        <end position="488"/>
    </location>
</feature>
<feature type="transmembrane region" description="Helical" evidence="14">
    <location>
        <begin position="365"/>
        <end position="384"/>
    </location>
</feature>
<dbReference type="GO" id="GO:0016020">
    <property type="term" value="C:membrane"/>
    <property type="evidence" value="ECO:0007669"/>
    <property type="project" value="UniProtKB-SubCell"/>
</dbReference>
<dbReference type="Gene3D" id="3.90.1150.10">
    <property type="entry name" value="Aspartate Aminotransferase, domain 1"/>
    <property type="match status" value="1"/>
</dbReference>
<dbReference type="GO" id="GO:0008270">
    <property type="term" value="F:zinc ion binding"/>
    <property type="evidence" value="ECO:0007669"/>
    <property type="project" value="InterPro"/>
</dbReference>
<keyword evidence="5" id="KW-0813">Transport</keyword>
<dbReference type="SUPFAM" id="SSF103473">
    <property type="entry name" value="MFS general substrate transporter"/>
    <property type="match status" value="1"/>
</dbReference>
<dbReference type="InterPro" id="IPR007219">
    <property type="entry name" value="XnlR_reg_dom"/>
</dbReference>
<dbReference type="SMART" id="SM00066">
    <property type="entry name" value="GAL4"/>
    <property type="match status" value="1"/>
</dbReference>
<keyword evidence="7" id="KW-0479">Metal-binding</keyword>
<dbReference type="GO" id="GO:0044283">
    <property type="term" value="P:small molecule biosynthetic process"/>
    <property type="evidence" value="ECO:0007669"/>
    <property type="project" value="UniProtKB-ARBA"/>
</dbReference>
<dbReference type="Gene3D" id="1.20.1250.20">
    <property type="entry name" value="MFS general substrate transporter like domains"/>
    <property type="match status" value="1"/>
</dbReference>
<dbReference type="NCBIfam" id="TIGR00879">
    <property type="entry name" value="SP"/>
    <property type="match status" value="1"/>
</dbReference>
<feature type="region of interest" description="Disordered" evidence="13">
    <location>
        <begin position="640"/>
        <end position="659"/>
    </location>
</feature>
<evidence type="ECO:0000256" key="11">
    <source>
        <dbReference type="ARBA" id="ARBA00023239"/>
    </source>
</evidence>
<dbReference type="InterPro" id="IPR005828">
    <property type="entry name" value="MFS_sugar_transport-like"/>
</dbReference>
<dbReference type="Proteomes" id="UP000558688">
    <property type="component" value="Unassembled WGS sequence"/>
</dbReference>
<dbReference type="Gene3D" id="3.40.640.10">
    <property type="entry name" value="Type I PLP-dependent aspartate aminotransferase-like (Major domain)"/>
    <property type="match status" value="1"/>
</dbReference>
<feature type="transmembrane region" description="Helical" evidence="14">
    <location>
        <begin position="147"/>
        <end position="164"/>
    </location>
</feature>
<feature type="compositionally biased region" description="Polar residues" evidence="13">
    <location>
        <begin position="640"/>
        <end position="658"/>
    </location>
</feature>
<evidence type="ECO:0008006" key="19">
    <source>
        <dbReference type="Google" id="ProtNLM"/>
    </source>
</evidence>
<evidence type="ECO:0000256" key="9">
    <source>
        <dbReference type="ARBA" id="ARBA00022989"/>
    </source>
</evidence>
<keyword evidence="9 14" id="KW-1133">Transmembrane helix</keyword>
<dbReference type="Pfam" id="PF00083">
    <property type="entry name" value="Sugar_tr"/>
    <property type="match status" value="1"/>
</dbReference>
<evidence type="ECO:0000256" key="10">
    <source>
        <dbReference type="ARBA" id="ARBA00023136"/>
    </source>
</evidence>
<name>A0A8H5EF61_FUSOX</name>
<reference evidence="17" key="1">
    <citation type="submission" date="2020-02" db="EMBL/GenBank/DDBJ databases">
        <title>Identification and distribution of gene clusters putatively required for synthesis of sphingolipid metabolism inhibitors in phylogenetically diverse species of the filamentous fungus Fusarium.</title>
        <authorList>
            <person name="Kim H.-S."/>
            <person name="Busman M."/>
            <person name="Brown D.W."/>
            <person name="Divon H."/>
            <person name="Uhlig S."/>
            <person name="Proctor R.H."/>
        </authorList>
    </citation>
    <scope>NUCLEOTIDE SEQUENCE [LARGE SCALE GENOMIC DNA]</scope>
    <source>
        <strain evidence="17">NRRL 39464</strain>
    </source>
</reference>
<dbReference type="PANTHER" id="PTHR48022:SF70">
    <property type="entry name" value="MONOSACCHARIDE TRANSPORTER, PUTATIVE (AFU_ORTHOLOGUE AFUA_5G14540)-RELATED"/>
    <property type="match status" value="1"/>
</dbReference>
<keyword evidence="10 14" id="KW-0472">Membrane</keyword>
<dbReference type="InterPro" id="IPR001138">
    <property type="entry name" value="Zn2Cys6_DnaBD"/>
</dbReference>
<dbReference type="Pfam" id="PF04082">
    <property type="entry name" value="Fungal_trans"/>
    <property type="match status" value="1"/>
</dbReference>
<evidence type="ECO:0000256" key="14">
    <source>
        <dbReference type="SAM" id="Phobius"/>
    </source>
</evidence>
<dbReference type="InterPro" id="IPR020846">
    <property type="entry name" value="MFS_dom"/>
</dbReference>
<evidence type="ECO:0000256" key="7">
    <source>
        <dbReference type="ARBA" id="ARBA00022723"/>
    </source>
</evidence>
<comment type="subcellular location">
    <subcellularLocation>
        <location evidence="2">Membrane</location>
        <topology evidence="2">Multi-pass membrane protein</topology>
    </subcellularLocation>
</comment>
<dbReference type="GO" id="GO:0005351">
    <property type="term" value="F:carbohydrate:proton symporter activity"/>
    <property type="evidence" value="ECO:0007669"/>
    <property type="project" value="TreeGrafter"/>
</dbReference>
<evidence type="ECO:0000259" key="16">
    <source>
        <dbReference type="PROSITE" id="PS50850"/>
    </source>
</evidence>
<dbReference type="PANTHER" id="PTHR48022">
    <property type="entry name" value="PLASTIDIC GLUCOSE TRANSPORTER 4"/>
    <property type="match status" value="1"/>
</dbReference>
<dbReference type="InterPro" id="IPR003663">
    <property type="entry name" value="Sugar/inositol_transpt"/>
</dbReference>
<dbReference type="GO" id="GO:0006351">
    <property type="term" value="P:DNA-templated transcription"/>
    <property type="evidence" value="ECO:0007669"/>
    <property type="project" value="InterPro"/>
</dbReference>
<dbReference type="GO" id="GO:0000981">
    <property type="term" value="F:DNA-binding transcription factor activity, RNA polymerase II-specific"/>
    <property type="evidence" value="ECO:0007669"/>
    <property type="project" value="InterPro"/>
</dbReference>
<dbReference type="PROSITE" id="PS50850">
    <property type="entry name" value="MFS"/>
    <property type="match status" value="1"/>
</dbReference>
<feature type="transmembrane region" description="Helical" evidence="14">
    <location>
        <begin position="335"/>
        <end position="353"/>
    </location>
</feature>
<dbReference type="Pfam" id="PF01212">
    <property type="entry name" value="Beta_elim_lyase"/>
    <property type="match status" value="1"/>
</dbReference>
<dbReference type="GO" id="GO:0016829">
    <property type="term" value="F:lyase activity"/>
    <property type="evidence" value="ECO:0007669"/>
    <property type="project" value="UniProtKB-KW"/>
</dbReference>
<dbReference type="SUPFAM" id="SSF53383">
    <property type="entry name" value="PLP-dependent transferases"/>
    <property type="match status" value="1"/>
</dbReference>
<evidence type="ECO:0000256" key="12">
    <source>
        <dbReference type="ARBA" id="ARBA00023242"/>
    </source>
</evidence>
<dbReference type="InterPro" id="IPR036864">
    <property type="entry name" value="Zn2-C6_fun-type_DNA-bd_sf"/>
</dbReference>
<evidence type="ECO:0000256" key="8">
    <source>
        <dbReference type="ARBA" id="ARBA00022898"/>
    </source>
</evidence>
<evidence type="ECO:0000256" key="13">
    <source>
        <dbReference type="SAM" id="MobiDB-lite"/>
    </source>
</evidence>
<dbReference type="InterPro" id="IPR015421">
    <property type="entry name" value="PyrdxlP-dep_Trfase_major"/>
</dbReference>
<evidence type="ECO:0000256" key="6">
    <source>
        <dbReference type="ARBA" id="ARBA00022692"/>
    </source>
</evidence>
<feature type="transmembrane region" description="Helical" evidence="14">
    <location>
        <begin position="463"/>
        <end position="484"/>
    </location>
</feature>
<dbReference type="CDD" id="cd12148">
    <property type="entry name" value="fungal_TF_MHR"/>
    <property type="match status" value="1"/>
</dbReference>
<dbReference type="Pfam" id="PF00172">
    <property type="entry name" value="Zn_clus"/>
    <property type="match status" value="1"/>
</dbReference>
<evidence type="ECO:0000256" key="3">
    <source>
        <dbReference type="ARBA" id="ARBA00006966"/>
    </source>
</evidence>
<comment type="similarity">
    <text evidence="3">Belongs to the threonine aldolase family.</text>
</comment>
<feature type="transmembrane region" description="Helical" evidence="14">
    <location>
        <begin position="43"/>
        <end position="61"/>
    </location>
</feature>
<dbReference type="PROSITE" id="PS50048">
    <property type="entry name" value="ZN2_CY6_FUNGAL_2"/>
    <property type="match status" value="1"/>
</dbReference>
<accession>A0A8H5EF61</accession>
<evidence type="ECO:0000256" key="4">
    <source>
        <dbReference type="ARBA" id="ARBA00010992"/>
    </source>
</evidence>
<feature type="transmembrane region" description="Helical" evidence="14">
    <location>
        <begin position="87"/>
        <end position="105"/>
    </location>
</feature>
<keyword evidence="12" id="KW-0539">Nucleus</keyword>
<comment type="similarity">
    <text evidence="4">Belongs to the major facilitator superfamily. Sugar transporter (TC 2.A.1.1) family.</text>
</comment>
<sequence>MDYKADEKVAVDHGDEIHDAHVAVQLAHDVENQKLSPWTPRMFRLYFILACAYLCGCLNGYDGSLLGGINGMKAYQRYFNMSSEGSTTGIIFAMYNIGSIAAVFFTAPVNDFFGRRWGMFTGAIIVIIGTCVQATSTGRGQFLGGRFILGFGVSFCCVSAPCYVSEMAHPNWRGTITGLYNCTWYIGSIIASWVVYGCSYVDGDIAWRIPIWCQMITSGIVALGVLWLPESPRWLIAQDRVEDAVQVLATYHGEGDENHPMVVLQIKEMSNQIAADATDKSWWDYRGLWNTHSARRRLIGVLGMAVFGQVSGNSLSSYYLPVMLKQAGITNEKKVLALNGINPVLCFFGAILGARLTDVIGRRPLLIYSIIFCSCCFAVITGTSKLSLDQPDNASAANATVAMIFIFGIVFSFGWTPLQSAYIAECLSTDIRAKGTAVGNLASSIASTIIQYSSGPAFQDIGYYFYLVFVFWDLFEAVFIYFFFPETKDRTLEELSEVFEAPNPVKKSLQKRDAQTVMNTLNVTGDAKLAGERAMAPHDLDFHPSISKVSCPSSFCTNLADQGSDQSVKVRKAGCDACRTRKTRCDGNNPCATCASIGHDCTYGSEANSRSKNDLILESVLRVEKTLHELRSAIPAGVQLANSPQTNRTNSFSGSSPDLNLRRQSHAIQTPTSQDQRENVNNFENAVLDSMHTSTTESILQWPHFDVFPLLRHDGDSIFYLEQARPPLAVASNPMYPYVDAEDITSMLEAFERNINFWYPSMSQEQLGNLRATLQTGMPSEDTVHSCLCLLTLALGCASQAAEDLRFTAEPDAAEKDRRLRKRKLGDIYFQLALKKLHVAHLQVDSESTQCLFFTALYFASLVRPLQAWEYLSATATRCMLLLSYPPNTHDDEAEERIRRIFWSCYILESDYMAELSACPPSGIARVESSIPLPSTYHTHPSEIVEEESSLYFLACISMRRLLNRVHQLLYAKDTGAAFDHTRFPRIVAELQRQLDDWREVLPASFSFSIDTEEAATAAGGFLRQRYLTCKGVIYRPYLMWMLSSSYAETRVPPIPDAMQNCKLCLDACLLHALDLRGFPQTVLIDTWICSLSMSGAMLIILAASHVPALKEFIGSRATLVGSHLEKLFRNWREVSFGGDSPSVDRSNCSPGKLVNGLVKESPITTRIHEKIQAAKAKASRDFRSDVVTVPVEEMMEAILAASVNDDIYDAEGNPSVKALEAKMVELTGMEAALWAVSGTQGNQICLRTHLTQPPHSVLCDYRAHIQCWESGALPVISQATVTTVHPTNGIHLTLEDVKANMIADGNIHFPPTRVVSLESTLSGTVLPLAEARAIADYVRSFPASEGSRPVAMHLDAARVIDSVVAEGVSLKDYAACFDSMSICLAKGIGAPMGSVIVGSKRFIERCKYYRKMLGGGTRQPGMMAAAALSAFEYTVPQFPAIHALAKRAGSQLEDTGYRLALPAQSNMVVLDLAGMDIPGAAFVQYCADAAVTVFPNGRLVFHHQTSEEAVADLVNALKRLLQAKKDGKALNNEAVQGGCL</sequence>
<feature type="transmembrane region" description="Helical" evidence="14">
    <location>
        <begin position="298"/>
        <end position="320"/>
    </location>
</feature>
<dbReference type="FunFam" id="3.40.640.10:FF:000030">
    <property type="entry name" value="Low-specificity L-threonine aldolase"/>
    <property type="match status" value="1"/>
</dbReference>
<dbReference type="SUPFAM" id="SSF57701">
    <property type="entry name" value="Zn2/Cys6 DNA-binding domain"/>
    <property type="match status" value="1"/>
</dbReference>
<keyword evidence="11" id="KW-0456">Lyase</keyword>
<protein>
    <recommendedName>
        <fullName evidence="19">Zn(2)-C6 fungal-type domain-containing protein</fullName>
    </recommendedName>
</protein>
<dbReference type="InterPro" id="IPR015424">
    <property type="entry name" value="PyrdxlP-dep_Trfase"/>
</dbReference>
<dbReference type="InterPro" id="IPR015422">
    <property type="entry name" value="PyrdxlP-dep_Trfase_small"/>
</dbReference>
<dbReference type="GO" id="GO:0003677">
    <property type="term" value="F:DNA binding"/>
    <property type="evidence" value="ECO:0007669"/>
    <property type="project" value="InterPro"/>
</dbReference>
<dbReference type="PROSITE" id="PS00463">
    <property type="entry name" value="ZN2_CY6_FUNGAL_1"/>
    <property type="match status" value="1"/>
</dbReference>
<evidence type="ECO:0000256" key="2">
    <source>
        <dbReference type="ARBA" id="ARBA00004141"/>
    </source>
</evidence>
<evidence type="ECO:0000256" key="5">
    <source>
        <dbReference type="ARBA" id="ARBA00022448"/>
    </source>
</evidence>
<dbReference type="FunFam" id="1.20.1250.20:FF:000217">
    <property type="entry name" value="MFS lactose permease, putative"/>
    <property type="match status" value="1"/>
</dbReference>
<feature type="transmembrane region" description="Helical" evidence="14">
    <location>
        <begin position="117"/>
        <end position="135"/>
    </location>
</feature>
<feature type="transmembrane region" description="Helical" evidence="14">
    <location>
        <begin position="176"/>
        <end position="197"/>
    </location>
</feature>
<dbReference type="GO" id="GO:0006520">
    <property type="term" value="P:amino acid metabolic process"/>
    <property type="evidence" value="ECO:0007669"/>
    <property type="project" value="InterPro"/>
</dbReference>
<comment type="caution">
    <text evidence="17">The sequence shown here is derived from an EMBL/GenBank/DDBJ whole genome shotgun (WGS) entry which is preliminary data.</text>
</comment>
<dbReference type="InterPro" id="IPR036259">
    <property type="entry name" value="MFS_trans_sf"/>
</dbReference>
<comment type="cofactor">
    <cofactor evidence="1">
        <name>pyridoxal 5'-phosphate</name>
        <dbReference type="ChEBI" id="CHEBI:597326"/>
    </cofactor>
</comment>
<feature type="domain" description="Zn(2)-C6 fungal-type" evidence="15">
    <location>
        <begin position="574"/>
        <end position="603"/>
    </location>
</feature>
<dbReference type="Gene3D" id="4.10.240.10">
    <property type="entry name" value="Zn(2)-C6 fungal-type DNA-binding domain"/>
    <property type="match status" value="1"/>
</dbReference>
<keyword evidence="6 14" id="KW-0812">Transmembrane</keyword>